<dbReference type="Gene3D" id="3.40.50.880">
    <property type="match status" value="1"/>
</dbReference>
<keyword evidence="1" id="KW-0378">Hydrolase</keyword>
<accession>A0A7T4QYR2</accession>
<evidence type="ECO:0000313" key="1">
    <source>
        <dbReference type="EMBL" id="QQD17157.1"/>
    </source>
</evidence>
<dbReference type="Pfam" id="PF07722">
    <property type="entry name" value="Peptidase_C26"/>
    <property type="match status" value="1"/>
</dbReference>
<keyword evidence="2" id="KW-1185">Reference proteome</keyword>
<dbReference type="GO" id="GO:0005829">
    <property type="term" value="C:cytosol"/>
    <property type="evidence" value="ECO:0007669"/>
    <property type="project" value="TreeGrafter"/>
</dbReference>
<organism evidence="1 2">
    <name type="scientific">Spongiibacter nanhainus</name>
    <dbReference type="NCBI Taxonomy" id="2794344"/>
    <lineage>
        <taxon>Bacteria</taxon>
        <taxon>Pseudomonadati</taxon>
        <taxon>Pseudomonadota</taxon>
        <taxon>Gammaproteobacteria</taxon>
        <taxon>Cellvibrionales</taxon>
        <taxon>Spongiibacteraceae</taxon>
        <taxon>Spongiibacter</taxon>
    </lineage>
</organism>
<dbReference type="SUPFAM" id="SSF52317">
    <property type="entry name" value="Class I glutamine amidotransferase-like"/>
    <property type="match status" value="1"/>
</dbReference>
<dbReference type="CDD" id="cd01745">
    <property type="entry name" value="GATase1_2"/>
    <property type="match status" value="1"/>
</dbReference>
<protein>
    <submittedName>
        <fullName evidence="1">Gamma-glutamyl-gamma-aminobutyrate hydrolase family protein</fullName>
    </submittedName>
</protein>
<dbReference type="AlphaFoldDB" id="A0A7T4QYR2"/>
<dbReference type="Proteomes" id="UP000596063">
    <property type="component" value="Chromosome"/>
</dbReference>
<dbReference type="GO" id="GO:0033969">
    <property type="term" value="F:gamma-glutamyl-gamma-aminobutyrate hydrolase activity"/>
    <property type="evidence" value="ECO:0007669"/>
    <property type="project" value="TreeGrafter"/>
</dbReference>
<name>A0A7T4QYR2_9GAMM</name>
<dbReference type="KEGG" id="snan:I6N98_12370"/>
<proteinExistence type="predicted"/>
<dbReference type="RefSeq" id="WP_198568659.1">
    <property type="nucleotide sequence ID" value="NZ_CP066167.1"/>
</dbReference>
<sequence>MSTGKRPLIGVTGADKRFPVSWWFIRWALSRVGADAVYMTPRRSHIPQHLDGVIISGGDDIDPGLYLPDHDDTAPLDRSRDEFEIRVLEQIMPTRKPVLGICRGAQLMNVVLGGTLYTDLRPFRRLTSNRRMLLPRKHLQVDAGTLLESILQAQHCRINSLHHQAIRDLGQGLKISGRDRDAIVQAVENPDHPFRVGVQWHPEYLPQQRPQLRLFQQLVDTAKAL</sequence>
<dbReference type="InterPro" id="IPR044668">
    <property type="entry name" value="PuuD-like"/>
</dbReference>
<evidence type="ECO:0000313" key="2">
    <source>
        <dbReference type="Proteomes" id="UP000596063"/>
    </source>
</evidence>
<dbReference type="InterPro" id="IPR011697">
    <property type="entry name" value="Peptidase_C26"/>
</dbReference>
<dbReference type="PANTHER" id="PTHR43235:SF1">
    <property type="entry name" value="GLUTAMINE AMIDOTRANSFERASE PB2B2.05-RELATED"/>
    <property type="match status" value="1"/>
</dbReference>
<dbReference type="PROSITE" id="PS51273">
    <property type="entry name" value="GATASE_TYPE_1"/>
    <property type="match status" value="1"/>
</dbReference>
<reference evidence="1 2" key="1">
    <citation type="submission" date="2020-12" db="EMBL/GenBank/DDBJ databases">
        <authorList>
            <person name="Shan Y."/>
        </authorList>
    </citation>
    <scope>NUCLEOTIDE SEQUENCE [LARGE SCALE GENOMIC DNA]</scope>
    <source>
        <strain evidence="2">csc3.9</strain>
    </source>
</reference>
<dbReference type="GO" id="GO:0006598">
    <property type="term" value="P:polyamine catabolic process"/>
    <property type="evidence" value="ECO:0007669"/>
    <property type="project" value="TreeGrafter"/>
</dbReference>
<dbReference type="EMBL" id="CP066167">
    <property type="protein sequence ID" value="QQD17157.1"/>
    <property type="molecule type" value="Genomic_DNA"/>
</dbReference>
<gene>
    <name evidence="1" type="ORF">I6N98_12370</name>
</gene>
<dbReference type="PANTHER" id="PTHR43235">
    <property type="entry name" value="GLUTAMINE AMIDOTRANSFERASE PB2B2.05-RELATED"/>
    <property type="match status" value="1"/>
</dbReference>
<dbReference type="InterPro" id="IPR029062">
    <property type="entry name" value="Class_I_gatase-like"/>
</dbReference>